<dbReference type="PANTHER" id="PTHR45947:SF3">
    <property type="entry name" value="SULFOQUINOVOSYL TRANSFERASE SQD2"/>
    <property type="match status" value="1"/>
</dbReference>
<organism evidence="3 4">
    <name type="scientific">Archaeoglobus veneficus (strain DSM 11195 / SNP6)</name>
    <dbReference type="NCBI Taxonomy" id="693661"/>
    <lineage>
        <taxon>Archaea</taxon>
        <taxon>Methanobacteriati</taxon>
        <taxon>Methanobacteriota</taxon>
        <taxon>Archaeoglobi</taxon>
        <taxon>Archaeoglobales</taxon>
        <taxon>Archaeoglobaceae</taxon>
        <taxon>Archaeoglobus</taxon>
    </lineage>
</organism>
<dbReference type="HOGENOM" id="CLU_009583_2_3_2"/>
<evidence type="ECO:0000259" key="2">
    <source>
        <dbReference type="Pfam" id="PF13439"/>
    </source>
</evidence>
<evidence type="ECO:0000313" key="4">
    <source>
        <dbReference type="Proteomes" id="UP000008136"/>
    </source>
</evidence>
<evidence type="ECO:0000259" key="1">
    <source>
        <dbReference type="Pfam" id="PF00534"/>
    </source>
</evidence>
<dbReference type="InterPro" id="IPR050194">
    <property type="entry name" value="Glycosyltransferase_grp1"/>
</dbReference>
<dbReference type="STRING" id="693661.Arcve_1221"/>
<dbReference type="InterPro" id="IPR028098">
    <property type="entry name" value="Glyco_trans_4-like_N"/>
</dbReference>
<dbReference type="PANTHER" id="PTHR45947">
    <property type="entry name" value="SULFOQUINOVOSYL TRANSFERASE SQD2"/>
    <property type="match status" value="1"/>
</dbReference>
<accession>F2KMN1</accession>
<feature type="domain" description="Glycosyl transferase family 1" evidence="1">
    <location>
        <begin position="216"/>
        <end position="389"/>
    </location>
</feature>
<dbReference type="Pfam" id="PF13439">
    <property type="entry name" value="Glyco_transf_4"/>
    <property type="match status" value="1"/>
</dbReference>
<proteinExistence type="predicted"/>
<protein>
    <submittedName>
        <fullName evidence="3">Glycosyl transferase group 1</fullName>
    </submittedName>
</protein>
<dbReference type="GO" id="GO:0016758">
    <property type="term" value="F:hexosyltransferase activity"/>
    <property type="evidence" value="ECO:0007669"/>
    <property type="project" value="TreeGrafter"/>
</dbReference>
<keyword evidence="3" id="KW-0808">Transferase</keyword>
<dbReference type="SUPFAM" id="SSF53756">
    <property type="entry name" value="UDP-Glycosyltransferase/glycogen phosphorylase"/>
    <property type="match status" value="1"/>
</dbReference>
<dbReference type="eggNOG" id="arCOG01403">
    <property type="taxonomic scope" value="Archaea"/>
</dbReference>
<dbReference type="OrthoDB" id="132546at2157"/>
<dbReference type="Pfam" id="PF00534">
    <property type="entry name" value="Glycos_transf_1"/>
    <property type="match status" value="1"/>
</dbReference>
<dbReference type="Gene3D" id="3.40.50.2000">
    <property type="entry name" value="Glycogen Phosphorylase B"/>
    <property type="match status" value="2"/>
</dbReference>
<dbReference type="RefSeq" id="WP_013683890.1">
    <property type="nucleotide sequence ID" value="NC_015320.1"/>
</dbReference>
<sequence>MRMTYFVDEYPPFFRGGLGTYAMEITRQFVKLGHTITVFSRNTGDDPTRDVWQGVEVHRPLLMDIVDVLPVYIPEDIRMWPLEAQEFFGETLLYNFLSASKLINRLVARDGRKFDIIVSHDWLAAVAGIITKKNLNIPFVFHFHSTEQGRTGDGSPTVKEVERMAGLKADLIVTVSYAMRDELVSLGHPEHKIRVVYNGVDAEKYRPNRFPEEEVREFRKKIGVENSPMILFIGRLAWVKGADTLVRAMPIILREVPNAKLVILGKGEQESLLVQLINSLGLQDSVITHFKYVSEEERMLYYAASDVVVFPSKYEPFGIVCTEAMAMGKPVVAGARGTSGLKEQVVPTGENVCGFHVNPYDPEDIAKFVVILLNDEQLRRKMGKNARRRVLECFTWEIAARNTISVYKEVMQGDNI</sequence>
<dbReference type="EMBL" id="CP002588">
    <property type="protein sequence ID" value="AEA47228.1"/>
    <property type="molecule type" value="Genomic_DNA"/>
</dbReference>
<dbReference type="CDD" id="cd03801">
    <property type="entry name" value="GT4_PimA-like"/>
    <property type="match status" value="1"/>
</dbReference>
<evidence type="ECO:0000313" key="3">
    <source>
        <dbReference type="EMBL" id="AEA47228.1"/>
    </source>
</evidence>
<dbReference type="KEGG" id="ave:Arcve_1221"/>
<dbReference type="InterPro" id="IPR001296">
    <property type="entry name" value="Glyco_trans_1"/>
</dbReference>
<dbReference type="Proteomes" id="UP000008136">
    <property type="component" value="Chromosome"/>
</dbReference>
<keyword evidence="4" id="KW-1185">Reference proteome</keyword>
<gene>
    <name evidence="3" type="ordered locus">Arcve_1221</name>
</gene>
<dbReference type="GeneID" id="10394338"/>
<dbReference type="AlphaFoldDB" id="F2KMN1"/>
<feature type="domain" description="Glycosyltransferase subfamily 4-like N-terminal" evidence="2">
    <location>
        <begin position="16"/>
        <end position="203"/>
    </location>
</feature>
<reference evidence="3 4" key="1">
    <citation type="submission" date="2011-03" db="EMBL/GenBank/DDBJ databases">
        <title>The complete genome of Archaeoglobus veneficus SNP6.</title>
        <authorList>
            <consortium name="US DOE Joint Genome Institute (JGI-PGF)"/>
            <person name="Lucas S."/>
            <person name="Copeland A."/>
            <person name="Lapidus A."/>
            <person name="Bruce D."/>
            <person name="Goodwin L."/>
            <person name="Pitluck S."/>
            <person name="Kyrpides N."/>
            <person name="Mavromatis K."/>
            <person name="Pagani I."/>
            <person name="Ivanova N."/>
            <person name="Mikhailova N."/>
            <person name="Lu M."/>
            <person name="Detter J.C."/>
            <person name="Tapia R."/>
            <person name="Han C."/>
            <person name="Land M."/>
            <person name="Hauser L."/>
            <person name="Markowitz V."/>
            <person name="Cheng J.-F."/>
            <person name="Hugenholtz P."/>
            <person name="Woyke T."/>
            <person name="Wu D."/>
            <person name="Spring S."/>
            <person name="Brambilla E."/>
            <person name="Klenk H.-P."/>
            <person name="Eisen J.A."/>
        </authorList>
    </citation>
    <scope>NUCLEOTIDE SEQUENCE [LARGE SCALE GENOMIC DNA]</scope>
    <source>
        <strain>SNP6</strain>
    </source>
</reference>
<name>F2KMN1_ARCVS</name>